<protein>
    <submittedName>
        <fullName evidence="1">Uncharacterized protein</fullName>
    </submittedName>
</protein>
<accession>A0ABS6JZI5</accession>
<proteinExistence type="predicted"/>
<keyword evidence="2" id="KW-1185">Reference proteome</keyword>
<dbReference type="Proteomes" id="UP000790580">
    <property type="component" value="Unassembled WGS sequence"/>
</dbReference>
<sequence>MNEKECFAYKNGKCKILRINKCEGLGCGFHKTSEQLETDRQQALMCIQFLDEATRRDINETYYSGKLNELVEQV</sequence>
<evidence type="ECO:0000313" key="2">
    <source>
        <dbReference type="Proteomes" id="UP000790580"/>
    </source>
</evidence>
<gene>
    <name evidence="1" type="ORF">KS407_16915</name>
</gene>
<evidence type="ECO:0000313" key="1">
    <source>
        <dbReference type="EMBL" id="MBU9723104.1"/>
    </source>
</evidence>
<organism evidence="1 2">
    <name type="scientific">Evansella alkalicola</name>
    <dbReference type="NCBI Taxonomy" id="745819"/>
    <lineage>
        <taxon>Bacteria</taxon>
        <taxon>Bacillati</taxon>
        <taxon>Bacillota</taxon>
        <taxon>Bacilli</taxon>
        <taxon>Bacillales</taxon>
        <taxon>Bacillaceae</taxon>
        <taxon>Evansella</taxon>
    </lineage>
</organism>
<name>A0ABS6JZI5_9BACI</name>
<reference evidence="1 2" key="1">
    <citation type="submission" date="2021-06" db="EMBL/GenBank/DDBJ databases">
        <title>Bacillus sp. RD4P76, an endophyte from a halophyte.</title>
        <authorList>
            <person name="Sun J.-Q."/>
        </authorList>
    </citation>
    <scope>NUCLEOTIDE SEQUENCE [LARGE SCALE GENOMIC DNA]</scope>
    <source>
        <strain evidence="1 2">JCM 17098</strain>
    </source>
</reference>
<dbReference type="RefSeq" id="WP_088076879.1">
    <property type="nucleotide sequence ID" value="NZ_JAHQCR010000070.1"/>
</dbReference>
<dbReference type="EMBL" id="JAHQCR010000070">
    <property type="protein sequence ID" value="MBU9723104.1"/>
    <property type="molecule type" value="Genomic_DNA"/>
</dbReference>
<comment type="caution">
    <text evidence="1">The sequence shown here is derived from an EMBL/GenBank/DDBJ whole genome shotgun (WGS) entry which is preliminary data.</text>
</comment>